<proteinExistence type="inferred from homology"/>
<evidence type="ECO:0000313" key="9">
    <source>
        <dbReference type="EMBL" id="EKE44706.1"/>
    </source>
</evidence>
<feature type="domain" description="Flagellar basal-body/hook protein C-terminal" evidence="7">
    <location>
        <begin position="438"/>
        <end position="474"/>
    </location>
</feature>
<dbReference type="InterPro" id="IPR053927">
    <property type="entry name" value="FlgK_helical"/>
</dbReference>
<dbReference type="eggNOG" id="COG1256">
    <property type="taxonomic scope" value="Bacteria"/>
</dbReference>
<evidence type="ECO:0000256" key="1">
    <source>
        <dbReference type="ARBA" id="ARBA00004365"/>
    </source>
</evidence>
<dbReference type="AlphaFoldDB" id="K2GPY5"/>
<dbReference type="Pfam" id="PF06429">
    <property type="entry name" value="Flg_bbr_C"/>
    <property type="match status" value="1"/>
</dbReference>
<comment type="similarity">
    <text evidence="3">Belongs to the flagella basal body rod proteins family.</text>
</comment>
<feature type="domain" description="Flagellar hook-associated protein FlgK helical" evidence="8">
    <location>
        <begin position="97"/>
        <end position="307"/>
    </location>
</feature>
<dbReference type="GO" id="GO:0005198">
    <property type="term" value="F:structural molecule activity"/>
    <property type="evidence" value="ECO:0007669"/>
    <property type="project" value="InterPro"/>
</dbReference>
<evidence type="ECO:0000259" key="7">
    <source>
        <dbReference type="Pfam" id="PF06429"/>
    </source>
</evidence>
<evidence type="ECO:0000256" key="5">
    <source>
        <dbReference type="ARBA" id="ARBA00022525"/>
    </source>
</evidence>
<reference evidence="9 10" key="1">
    <citation type="journal article" date="2012" name="J. Bacteriol.">
        <title>Draft Genome Sequence of Oceaniovalibus guishaninsula JLT2003T.</title>
        <authorList>
            <person name="Tang K."/>
            <person name="Liu K."/>
            <person name="Jiao N."/>
        </authorList>
    </citation>
    <scope>NUCLEOTIDE SEQUENCE [LARGE SCALE GENOMIC DNA]</scope>
    <source>
        <strain evidence="9 10">JLT2003</strain>
    </source>
</reference>
<sequence length="475" mass="49604">MSITSAMSNALSGLNAAGRQAQAVSSNVANALTPGYARREVQVSANAMGGVTAGRIDRRVDAAIVADRRTAEAELGNATLTTDALRRLADLTGAATDPNSLSGRVARFEGTLIEAASAPQSDTRLAAAVSAASELAATLNRASDGVQAERLRADTTIGRTVDDLRRGLERVAVLNREIARQTASGHDASTLHDQRQVVIDTLSAIAPLRELPRDHGRVALMTVAGQLLLDDRPVALEFTASNAMDPFAVPGTPLSTLKIDGREIDMTRPDGAMGGGSLAAAFDLRDRAGPDAQARLDVFAADLQARFVSLVPAGSPALFTDPGPASAAAPHRGMAQRIEVNNLVDPSRGGDAWRLRDGLTASAPGPAGDARLLDAMAKVMAQPRPDPVTSPTGLSRSLGAHADGVLSLAHGALFRAEDGQSFAAGRADALRQQEMELGVDTDQEMQSLLLIERTYGANARVLQAADAMLQRLMEI</sequence>
<keyword evidence="5" id="KW-0964">Secreted</keyword>
<dbReference type="PATRIC" id="fig|1231392.3.peg.1550"/>
<accession>K2GPY5</accession>
<organism evidence="9 10">
    <name type="scientific">Oceaniovalibus guishaninsula JLT2003</name>
    <dbReference type="NCBI Taxonomy" id="1231392"/>
    <lineage>
        <taxon>Bacteria</taxon>
        <taxon>Pseudomonadati</taxon>
        <taxon>Pseudomonadota</taxon>
        <taxon>Alphaproteobacteria</taxon>
        <taxon>Rhodobacterales</taxon>
        <taxon>Roseobacteraceae</taxon>
        <taxon>Oceaniovalibus</taxon>
    </lineage>
</organism>
<dbReference type="GO" id="GO:0005576">
    <property type="term" value="C:extracellular region"/>
    <property type="evidence" value="ECO:0007669"/>
    <property type="project" value="UniProtKB-SubCell"/>
</dbReference>
<keyword evidence="9" id="KW-0969">Cilium</keyword>
<dbReference type="InterPro" id="IPR010930">
    <property type="entry name" value="Flg_bb/hook_C_dom"/>
</dbReference>
<dbReference type="PANTHER" id="PTHR30033:SF1">
    <property type="entry name" value="FLAGELLAR HOOK-ASSOCIATED PROTEIN 1"/>
    <property type="match status" value="1"/>
</dbReference>
<evidence type="ECO:0000256" key="6">
    <source>
        <dbReference type="ARBA" id="ARBA00023143"/>
    </source>
</evidence>
<dbReference type="PANTHER" id="PTHR30033">
    <property type="entry name" value="FLAGELLAR HOOK-ASSOCIATED PROTEIN 1"/>
    <property type="match status" value="1"/>
</dbReference>
<comment type="caution">
    <text evidence="9">The sequence shown here is derived from an EMBL/GenBank/DDBJ whole genome shotgun (WGS) entry which is preliminary data.</text>
</comment>
<evidence type="ECO:0000256" key="4">
    <source>
        <dbReference type="ARBA" id="ARBA00016244"/>
    </source>
</evidence>
<keyword evidence="10" id="KW-1185">Reference proteome</keyword>
<evidence type="ECO:0000256" key="2">
    <source>
        <dbReference type="ARBA" id="ARBA00004613"/>
    </source>
</evidence>
<dbReference type="EMBL" id="AMGO01000021">
    <property type="protein sequence ID" value="EKE44706.1"/>
    <property type="molecule type" value="Genomic_DNA"/>
</dbReference>
<dbReference type="InterPro" id="IPR002371">
    <property type="entry name" value="FlgK"/>
</dbReference>
<dbReference type="OrthoDB" id="7181295at2"/>
<evidence type="ECO:0000259" key="8">
    <source>
        <dbReference type="Pfam" id="PF22638"/>
    </source>
</evidence>
<dbReference type="Pfam" id="PF22638">
    <property type="entry name" value="FlgK_D1"/>
    <property type="match status" value="1"/>
</dbReference>
<comment type="subcellular location">
    <subcellularLocation>
        <location evidence="1">Bacterial flagellum</location>
    </subcellularLocation>
    <subcellularLocation>
        <location evidence="2">Secreted</location>
    </subcellularLocation>
</comment>
<keyword evidence="6" id="KW-0975">Bacterial flagellum</keyword>
<dbReference type="Proteomes" id="UP000006765">
    <property type="component" value="Unassembled WGS sequence"/>
</dbReference>
<evidence type="ECO:0000256" key="3">
    <source>
        <dbReference type="ARBA" id="ARBA00009677"/>
    </source>
</evidence>
<gene>
    <name evidence="9" type="ORF">OCGS_1544</name>
</gene>
<protein>
    <recommendedName>
        <fullName evidence="4">Flagellar hook-associated protein 1</fullName>
    </recommendedName>
</protein>
<evidence type="ECO:0000313" key="10">
    <source>
        <dbReference type="Proteomes" id="UP000006765"/>
    </source>
</evidence>
<dbReference type="STRING" id="1231392.OCGS_1544"/>
<keyword evidence="9" id="KW-0282">Flagellum</keyword>
<dbReference type="GO" id="GO:0009424">
    <property type="term" value="C:bacterial-type flagellum hook"/>
    <property type="evidence" value="ECO:0007669"/>
    <property type="project" value="InterPro"/>
</dbReference>
<dbReference type="GO" id="GO:0044780">
    <property type="term" value="P:bacterial-type flagellum assembly"/>
    <property type="evidence" value="ECO:0007669"/>
    <property type="project" value="InterPro"/>
</dbReference>
<name>K2GPY5_9RHOB</name>
<keyword evidence="9" id="KW-0966">Cell projection</keyword>
<dbReference type="RefSeq" id="WP_007426696.1">
    <property type="nucleotide sequence ID" value="NZ_AMGO01000021.1"/>
</dbReference>